<proteinExistence type="predicted"/>
<dbReference type="EMBL" id="BQOL01000001">
    <property type="protein sequence ID" value="GKI18688.1"/>
    <property type="molecule type" value="Genomic_DNA"/>
</dbReference>
<protein>
    <submittedName>
        <fullName evidence="1">Uncharacterized protein</fullName>
    </submittedName>
</protein>
<organism evidence="1 2">
    <name type="scientific">Alistipes finegoldii</name>
    <dbReference type="NCBI Taxonomy" id="214856"/>
    <lineage>
        <taxon>Bacteria</taxon>
        <taxon>Pseudomonadati</taxon>
        <taxon>Bacteroidota</taxon>
        <taxon>Bacteroidia</taxon>
        <taxon>Bacteroidales</taxon>
        <taxon>Rikenellaceae</taxon>
        <taxon>Alistipes</taxon>
    </lineage>
</organism>
<evidence type="ECO:0000313" key="2">
    <source>
        <dbReference type="Proteomes" id="UP001055105"/>
    </source>
</evidence>
<dbReference type="Proteomes" id="UP001055105">
    <property type="component" value="Unassembled WGS sequence"/>
</dbReference>
<sequence>MITFACPLETLLYIQDDIENCGWLCTIDDGNDVKVVTGEEHVLVTIHYGLNVLEAISYPNAEECPDGNYSLEDFLKELELD</sequence>
<accession>A0AA37KPW5</accession>
<dbReference type="RefSeq" id="WP_244076384.1">
    <property type="nucleotide sequence ID" value="NZ_AP025581.1"/>
</dbReference>
<evidence type="ECO:0000313" key="1">
    <source>
        <dbReference type="EMBL" id="GKI18688.1"/>
    </source>
</evidence>
<name>A0AA37KPW5_9BACT</name>
<gene>
    <name evidence="1" type="ORF">CE91St16_15960</name>
</gene>
<comment type="caution">
    <text evidence="1">The sequence shown here is derived from an EMBL/GenBank/DDBJ whole genome shotgun (WGS) entry which is preliminary data.</text>
</comment>
<dbReference type="AlphaFoldDB" id="A0AA37KPW5"/>
<reference evidence="1" key="1">
    <citation type="submission" date="2022-01" db="EMBL/GenBank/DDBJ databases">
        <title>Novel bile acid biosynthetic pathways are enriched in the microbiome of centenarians.</title>
        <authorList>
            <person name="Sato Y."/>
            <person name="Atarashi K."/>
            <person name="Plichta R.D."/>
            <person name="Arai Y."/>
            <person name="Sasajima S."/>
            <person name="Kearney M.S."/>
            <person name="Suda W."/>
            <person name="Takeshita K."/>
            <person name="Sasaki T."/>
            <person name="Okamoto S."/>
            <person name="Skelly N.A."/>
            <person name="Okamura Y."/>
            <person name="Vlamakis H."/>
            <person name="Li Y."/>
            <person name="Tanoue T."/>
            <person name="Takei H."/>
            <person name="Nittono H."/>
            <person name="Narushima S."/>
            <person name="Irie J."/>
            <person name="Itoh H."/>
            <person name="Moriya K."/>
            <person name="Sugiura Y."/>
            <person name="Suematsu M."/>
            <person name="Moritoki N."/>
            <person name="Shibata S."/>
            <person name="Littman R.D."/>
            <person name="Fischbach A.M."/>
            <person name="Uwamino Y."/>
            <person name="Inoue T."/>
            <person name="Honda A."/>
            <person name="Hattori M."/>
            <person name="Murai T."/>
            <person name="Xavier J.R."/>
            <person name="Hirose N."/>
            <person name="Honda K."/>
        </authorList>
    </citation>
    <scope>NUCLEOTIDE SEQUENCE</scope>
    <source>
        <strain evidence="1">CE91-St16</strain>
    </source>
</reference>